<feature type="domain" description="Outer membrane cytochrome MtrC/MtrF-like" evidence="3">
    <location>
        <begin position="87"/>
        <end position="252"/>
    </location>
</feature>
<dbReference type="RefSeq" id="WP_170022130.1">
    <property type="nucleotide sequence ID" value="NZ_JABCSC020000003.1"/>
</dbReference>
<evidence type="ECO:0000313" key="5">
    <source>
        <dbReference type="Proteomes" id="UP000778523"/>
    </source>
</evidence>
<feature type="transmembrane region" description="Helical" evidence="2">
    <location>
        <begin position="290"/>
        <end position="311"/>
    </location>
</feature>
<keyword evidence="2" id="KW-0812">Transmembrane</keyword>
<keyword evidence="2" id="KW-0472">Membrane</keyword>
<dbReference type="Gene3D" id="1.10.1130.10">
    <property type="entry name" value="Flavocytochrome C3, Chain A"/>
    <property type="match status" value="2"/>
</dbReference>
<dbReference type="PANTHER" id="PTHR35038:SF8">
    <property type="entry name" value="C-TYPE POLYHEME CYTOCHROME OMCC"/>
    <property type="match status" value="1"/>
</dbReference>
<dbReference type="InterPro" id="IPR036280">
    <property type="entry name" value="Multihaem_cyt_sf"/>
</dbReference>
<dbReference type="InterPro" id="IPR051829">
    <property type="entry name" value="Multiheme_Cytochr_ET"/>
</dbReference>
<dbReference type="SUPFAM" id="SSF48695">
    <property type="entry name" value="Multiheme cytochromes"/>
    <property type="match status" value="1"/>
</dbReference>
<evidence type="ECO:0000313" key="4">
    <source>
        <dbReference type="EMBL" id="NSL55721.1"/>
    </source>
</evidence>
<protein>
    <submittedName>
        <fullName evidence="4">Cytochrome c3 family protein</fullName>
    </submittedName>
</protein>
<evidence type="ECO:0000256" key="1">
    <source>
        <dbReference type="ARBA" id="ARBA00022729"/>
    </source>
</evidence>
<dbReference type="EMBL" id="JABCSC020000003">
    <property type="protein sequence ID" value="NSL55721.1"/>
    <property type="molecule type" value="Genomic_DNA"/>
</dbReference>
<gene>
    <name evidence="4" type="ORF">HJ583_011850</name>
</gene>
<keyword evidence="5" id="KW-1185">Reference proteome</keyword>
<keyword evidence="2" id="KW-1133">Transmembrane helix</keyword>
<dbReference type="PANTHER" id="PTHR35038">
    <property type="entry name" value="DISSIMILATORY SULFITE REDUCTASE SIRA"/>
    <property type="match status" value="1"/>
</dbReference>
<proteinExistence type="predicted"/>
<organism evidence="4 5">
    <name type="scientific">Uliginosibacterium aquaticum</name>
    <dbReference type="NCBI Taxonomy" id="2731212"/>
    <lineage>
        <taxon>Bacteria</taxon>
        <taxon>Pseudomonadati</taxon>
        <taxon>Pseudomonadota</taxon>
        <taxon>Betaproteobacteria</taxon>
        <taxon>Rhodocyclales</taxon>
        <taxon>Zoogloeaceae</taxon>
        <taxon>Uliginosibacterium</taxon>
    </lineage>
</organism>
<keyword evidence="1" id="KW-0732">Signal</keyword>
<evidence type="ECO:0000259" key="3">
    <source>
        <dbReference type="Pfam" id="PF22113"/>
    </source>
</evidence>
<dbReference type="Proteomes" id="UP000778523">
    <property type="component" value="Unassembled WGS sequence"/>
</dbReference>
<dbReference type="Pfam" id="PF22113">
    <property type="entry name" value="Mtrc-MtrF_II-IV_dom"/>
    <property type="match status" value="1"/>
</dbReference>
<dbReference type="InterPro" id="IPR054337">
    <property type="entry name" value="Mtrc-MtrF-like_dom_II/IV"/>
</dbReference>
<name>A0ABX2IN31_9RHOO</name>
<evidence type="ECO:0000256" key="2">
    <source>
        <dbReference type="SAM" id="Phobius"/>
    </source>
</evidence>
<accession>A0ABX2IN31</accession>
<reference evidence="4 5" key="1">
    <citation type="submission" date="2020-06" db="EMBL/GenBank/DDBJ databases">
        <title>Draft genome of Uliginosibacterium sp. IMCC34675.</title>
        <authorList>
            <person name="Song J."/>
        </authorList>
    </citation>
    <scope>NUCLEOTIDE SEQUENCE [LARGE SCALE GENOMIC DNA]</scope>
    <source>
        <strain evidence="4 5">IMCC34675</strain>
    </source>
</reference>
<comment type="caution">
    <text evidence="4">The sequence shown here is derived from an EMBL/GenBank/DDBJ whole genome shotgun (WGS) entry which is preliminary data.</text>
</comment>
<sequence>MPDAGLKYLIRGLGVALVGLLLPLAALAAGPSPEAIAKAKLANEQCFACHSQEGLAHPPQADLDLAKLRGLLVDKPTFEDADHGKFACTKCHNEGYDDFPHEKDAADNTSTCQDCHAKKADKIQAEFDKSVHAKHLADKFSCTTCHDLHSIKVAKNQDEARKIVAQDNRICLGCHDSDQTFARFAPEKKVRPPIDEIHDWLPNARTHWKAVRCVECHTPLGGDMLSHEILNKDRAERKCVSCHSADTSLKVRLYRHLAKQEQEKLGFMNSVVLSENYVIGATRNLALDSVMIGLVALTLLGVLVHAALRVLMHTLRRRKKDD</sequence>